<evidence type="ECO:0000313" key="2">
    <source>
        <dbReference type="EMBL" id="KAF4688889.1"/>
    </source>
</evidence>
<reference evidence="2 3" key="1">
    <citation type="submission" date="2020-04" db="EMBL/GenBank/DDBJ databases">
        <title>Perkinsus olseni comparative genomics.</title>
        <authorList>
            <person name="Bogema D.R."/>
        </authorList>
    </citation>
    <scope>NUCLEOTIDE SEQUENCE [LARGE SCALE GENOMIC DNA]</scope>
    <source>
        <strain evidence="2">00978-12</strain>
    </source>
</reference>
<sequence>MSTAKCSIITIAAAMVVNLTPLGEALEAAASVNPLNLNDDFPPLIDTSLRTDGGGVTCHYSNEKTMEKAPKSWKFRLERDSVAETDFITCPRRRGIYFNFRSDFGFDSNVPKRIYYDFPQFNYREASQLYEFEDPLEATDLDPLRNISASAYSRELESVSSAAKEMEKPVGSSGEWMPHEALFGMANGMNTLRDMREACSAAVKIIKNQYPTFTETCDEYWKVTNGTIQTAIKKIRSKEWRLTITSNVNKFSRISGQGVFGAFAKQVWVLICE</sequence>
<dbReference type="EMBL" id="JABANP010000139">
    <property type="protein sequence ID" value="KAF4688889.1"/>
    <property type="molecule type" value="Genomic_DNA"/>
</dbReference>
<dbReference type="OrthoDB" id="10355689at2759"/>
<accession>A0A7J6NYD8</accession>
<protein>
    <submittedName>
        <fullName evidence="2">Uncharacterized protein</fullName>
    </submittedName>
</protein>
<dbReference type="AlphaFoldDB" id="A0A7J6NYD8"/>
<feature type="chain" id="PRO_5029481616" evidence="1">
    <location>
        <begin position="26"/>
        <end position="273"/>
    </location>
</feature>
<evidence type="ECO:0000256" key="1">
    <source>
        <dbReference type="SAM" id="SignalP"/>
    </source>
</evidence>
<keyword evidence="1" id="KW-0732">Signal</keyword>
<dbReference type="Proteomes" id="UP000541610">
    <property type="component" value="Unassembled WGS sequence"/>
</dbReference>
<comment type="caution">
    <text evidence="2">The sequence shown here is derived from an EMBL/GenBank/DDBJ whole genome shotgun (WGS) entry which is preliminary data.</text>
</comment>
<evidence type="ECO:0000313" key="3">
    <source>
        <dbReference type="Proteomes" id="UP000541610"/>
    </source>
</evidence>
<feature type="signal peptide" evidence="1">
    <location>
        <begin position="1"/>
        <end position="25"/>
    </location>
</feature>
<name>A0A7J6NYD8_PEROL</name>
<proteinExistence type="predicted"/>
<gene>
    <name evidence="2" type="ORF">FOZ60_002263</name>
</gene>
<organism evidence="2 3">
    <name type="scientific">Perkinsus olseni</name>
    <name type="common">Perkinsus atlanticus</name>
    <dbReference type="NCBI Taxonomy" id="32597"/>
    <lineage>
        <taxon>Eukaryota</taxon>
        <taxon>Sar</taxon>
        <taxon>Alveolata</taxon>
        <taxon>Perkinsozoa</taxon>
        <taxon>Perkinsea</taxon>
        <taxon>Perkinsida</taxon>
        <taxon>Perkinsidae</taxon>
        <taxon>Perkinsus</taxon>
    </lineage>
</organism>